<accession>A0A422MLT1</accession>
<dbReference type="GeneID" id="45547606"/>
<dbReference type="Proteomes" id="UP000285532">
    <property type="component" value="Unassembled WGS sequence"/>
</dbReference>
<protein>
    <submittedName>
        <fullName evidence="1">Uncharacterized protein</fullName>
    </submittedName>
</protein>
<evidence type="ECO:0000313" key="1">
    <source>
        <dbReference type="EMBL" id="RND80926.1"/>
    </source>
</evidence>
<comment type="caution">
    <text evidence="1">The sequence shown here is derived from an EMBL/GenBank/DDBJ whole genome shotgun (WGS) entry which is preliminary data.</text>
</comment>
<organism evidence="1 2">
    <name type="scientific">Lacticaseibacillus paracasei</name>
    <name type="common">Lactobacillus paracasei</name>
    <dbReference type="NCBI Taxonomy" id="1597"/>
    <lineage>
        <taxon>Bacteria</taxon>
        <taxon>Bacillati</taxon>
        <taxon>Bacillota</taxon>
        <taxon>Bacilli</taxon>
        <taxon>Lactobacillales</taxon>
        <taxon>Lactobacillaceae</taxon>
        <taxon>Lacticaseibacillus</taxon>
    </lineage>
</organism>
<dbReference type="RefSeq" id="WP_032959348.1">
    <property type="nucleotide sequence ID" value="NZ_CP123910.1"/>
</dbReference>
<name>A0A422MLT1_LACPA</name>
<gene>
    <name evidence="1" type="ORF">FAM18172_03031</name>
</gene>
<evidence type="ECO:0000313" key="2">
    <source>
        <dbReference type="Proteomes" id="UP000285532"/>
    </source>
</evidence>
<sequence>MDLPYKKVFAPTSGNIGAVFSSKDVAIKSAYSFKDGNEFFMIRNLIVDGKEEVLVERASNVLTVWSTLPLGDESKGSYSVG</sequence>
<reference evidence="1 2" key="1">
    <citation type="journal article" date="2018" name="Front. Microbiol.">
        <title>Conversion of Methionine to Cysteine in Lactobacillus paracasei Depends on the Highly Mobile cysK-ctl-cysE Gene Cluster.</title>
        <authorList>
            <person name="Wuthrich D."/>
            <person name="Irmler S."/>
            <person name="Berthoud H."/>
            <person name="Guggenbuhl B."/>
            <person name="Eugster E."/>
            <person name="Bruggmann R."/>
        </authorList>
    </citation>
    <scope>NUCLEOTIDE SEQUENCE [LARGE SCALE GENOMIC DNA]</scope>
    <source>
        <strain evidence="1 2">FAM18172</strain>
    </source>
</reference>
<proteinExistence type="predicted"/>
<dbReference type="AlphaFoldDB" id="A0A422MLT1"/>
<dbReference type="EMBL" id="LKFU01000134">
    <property type="protein sequence ID" value="RND80926.1"/>
    <property type="molecule type" value="Genomic_DNA"/>
</dbReference>